<proteinExistence type="predicted"/>
<accession>A0A6C0ELI4</accession>
<name>A0A6C0ELI4_9ZZZZ</name>
<sequence length="82" mass="9114">MKFPSFFYLSSRCPIAPAKSQITLSFLFPVYTATLQPCVKDVAVVINAKLILACGSSFPVWFVTIARTRARTLLPSRGWSDN</sequence>
<reference evidence="1" key="1">
    <citation type="journal article" date="2020" name="Nature">
        <title>Giant virus diversity and host interactions through global metagenomics.</title>
        <authorList>
            <person name="Schulz F."/>
            <person name="Roux S."/>
            <person name="Paez-Espino D."/>
            <person name="Jungbluth S."/>
            <person name="Walsh D.A."/>
            <person name="Denef V.J."/>
            <person name="McMahon K.D."/>
            <person name="Konstantinidis K.T."/>
            <person name="Eloe-Fadrosh E.A."/>
            <person name="Kyrpides N.C."/>
            <person name="Woyke T."/>
        </authorList>
    </citation>
    <scope>NUCLEOTIDE SEQUENCE</scope>
    <source>
        <strain evidence="1">GVMAG-M-3300005589-24</strain>
    </source>
</reference>
<dbReference type="AlphaFoldDB" id="A0A6C0ELI4"/>
<dbReference type="EMBL" id="MN738876">
    <property type="protein sequence ID" value="QHT29303.1"/>
    <property type="molecule type" value="Genomic_DNA"/>
</dbReference>
<evidence type="ECO:0000313" key="1">
    <source>
        <dbReference type="EMBL" id="QHT29303.1"/>
    </source>
</evidence>
<organism evidence="1">
    <name type="scientific">viral metagenome</name>
    <dbReference type="NCBI Taxonomy" id="1070528"/>
    <lineage>
        <taxon>unclassified sequences</taxon>
        <taxon>metagenomes</taxon>
        <taxon>organismal metagenomes</taxon>
    </lineage>
</organism>
<protein>
    <submittedName>
        <fullName evidence="1">Uncharacterized protein</fullName>
    </submittedName>
</protein>